<organism evidence="1 2">
    <name type="scientific">Hyphomonas pacifica</name>
    <dbReference type="NCBI Taxonomy" id="1280941"/>
    <lineage>
        <taxon>Bacteria</taxon>
        <taxon>Pseudomonadati</taxon>
        <taxon>Pseudomonadota</taxon>
        <taxon>Alphaproteobacteria</taxon>
        <taxon>Hyphomonadales</taxon>
        <taxon>Hyphomonadaceae</taxon>
        <taxon>Hyphomonas</taxon>
    </lineage>
</organism>
<dbReference type="eggNOG" id="ENOG5031B6Q">
    <property type="taxonomic scope" value="Bacteria"/>
</dbReference>
<dbReference type="AlphaFoldDB" id="A0A062TQR1"/>
<name>A0A062TQR1_9PROT</name>
<gene>
    <name evidence="1" type="ORF">HY3_02605</name>
</gene>
<protein>
    <submittedName>
        <fullName evidence="1">Uncharacterized protein</fullName>
    </submittedName>
</protein>
<dbReference type="Proteomes" id="UP000249123">
    <property type="component" value="Unassembled WGS sequence"/>
</dbReference>
<evidence type="ECO:0000313" key="2">
    <source>
        <dbReference type="Proteomes" id="UP000249123"/>
    </source>
</evidence>
<reference evidence="1 2" key="1">
    <citation type="submission" date="2013-04" db="EMBL/GenBank/DDBJ databases">
        <title>Hyphomonas sp. T24B3 Genome Sequencing.</title>
        <authorList>
            <person name="Lai Q."/>
            <person name="Shao Z."/>
        </authorList>
    </citation>
    <scope>NUCLEOTIDE SEQUENCE [LARGE SCALE GENOMIC DNA]</scope>
    <source>
        <strain evidence="1 2">T24B3</strain>
    </source>
</reference>
<dbReference type="STRING" id="1280941.HY2_03445"/>
<evidence type="ECO:0000313" key="1">
    <source>
        <dbReference type="EMBL" id="RAN33260.1"/>
    </source>
</evidence>
<dbReference type="EMBL" id="AWFB01000023">
    <property type="protein sequence ID" value="RAN33260.1"/>
    <property type="molecule type" value="Genomic_DNA"/>
</dbReference>
<keyword evidence="2" id="KW-1185">Reference proteome</keyword>
<sequence length="246" mass="26674">MTDHLDPQAGRSPALSLSPKQLAWALVGIGLFLLMAHAAVLFLKYRLGYDYVMGLAPMFSLDEEANVPTLVSALVLLSCSVALALTACSAAGTRMARGWWVLSAAFLFLAFDENAQIHETLSVITGIVVQTSWMPAFPWILLYGLAVVALGIVLLPWFLKLDRGTQIRFAIAGTIYVGGALGMEVMESALYQMTDPTLSAEGWERLNSSLGFTLMTSLQECLEYGGAAYFLYVLVKRLGAIRLQAA</sequence>
<proteinExistence type="predicted"/>
<comment type="caution">
    <text evidence="1">The sequence shown here is derived from an EMBL/GenBank/DDBJ whole genome shotgun (WGS) entry which is preliminary data.</text>
</comment>
<accession>A0A062TQR1</accession>
<dbReference type="OrthoDB" id="7269948at2"/>
<dbReference type="RefSeq" id="WP_034827687.1">
    <property type="nucleotide sequence ID" value="NZ_AWFA01000034.1"/>
</dbReference>